<dbReference type="GO" id="GO:0006396">
    <property type="term" value="P:RNA processing"/>
    <property type="evidence" value="ECO:0007669"/>
    <property type="project" value="InterPro"/>
</dbReference>
<protein>
    <submittedName>
        <fullName evidence="3">Unplaced genomic scaffold scaffold_3, whole genome shotgun sequence</fullName>
    </submittedName>
</protein>
<reference evidence="3 4" key="1">
    <citation type="submission" date="2014-04" db="EMBL/GenBank/DDBJ databases">
        <authorList>
            <consortium name="DOE Joint Genome Institute"/>
            <person name="Kuo A."/>
            <person name="Kohler A."/>
            <person name="Costa M.D."/>
            <person name="Nagy L.G."/>
            <person name="Floudas D."/>
            <person name="Copeland A."/>
            <person name="Barry K.W."/>
            <person name="Cichocki N."/>
            <person name="Veneault-Fourrey C."/>
            <person name="LaButti K."/>
            <person name="Lindquist E.A."/>
            <person name="Lipzen A."/>
            <person name="Lundell T."/>
            <person name="Morin E."/>
            <person name="Murat C."/>
            <person name="Sun H."/>
            <person name="Tunlid A."/>
            <person name="Henrissat B."/>
            <person name="Grigoriev I.V."/>
            <person name="Hibbett D.S."/>
            <person name="Martin F."/>
            <person name="Nordberg H.P."/>
            <person name="Cantor M.N."/>
            <person name="Hua S.X."/>
        </authorList>
    </citation>
    <scope>NUCLEOTIDE SEQUENCE [LARGE SCALE GENOMIC DNA]</scope>
    <source>
        <strain evidence="3 4">441</strain>
    </source>
</reference>
<dbReference type="GO" id="GO:0005634">
    <property type="term" value="C:nucleus"/>
    <property type="evidence" value="ECO:0007669"/>
    <property type="project" value="TreeGrafter"/>
</dbReference>
<accession>A0A0D0A6L5</accession>
<dbReference type="PANTHER" id="PTHR11787">
    <property type="entry name" value="RAB GDP-DISSOCIATION INHIBITOR"/>
    <property type="match status" value="1"/>
</dbReference>
<comment type="similarity">
    <text evidence="1">Belongs to the Rab GDI family.</text>
</comment>
<keyword evidence="4" id="KW-1185">Reference proteome</keyword>
<proteinExistence type="inferred from homology"/>
<dbReference type="Gene3D" id="1.10.405.10">
    <property type="entry name" value="Guanine Nucleotide Dissociation Inhibitor, domain 1"/>
    <property type="match status" value="1"/>
</dbReference>
<dbReference type="SUPFAM" id="SSF51905">
    <property type="entry name" value="FAD/NAD(P)-binding domain"/>
    <property type="match status" value="1"/>
</dbReference>
<dbReference type="GO" id="GO:0005968">
    <property type="term" value="C:Rab-protein geranylgeranyltransferase complex"/>
    <property type="evidence" value="ECO:0007669"/>
    <property type="project" value="TreeGrafter"/>
</dbReference>
<dbReference type="PROSITE" id="PS50141">
    <property type="entry name" value="A_DEAMIN_EDITASE"/>
    <property type="match status" value="1"/>
</dbReference>
<dbReference type="Proteomes" id="UP000054018">
    <property type="component" value="Unassembled WGS sequence"/>
</dbReference>
<organism evidence="3 4">
    <name type="scientific">Pisolithus microcarpus 441</name>
    <dbReference type="NCBI Taxonomy" id="765257"/>
    <lineage>
        <taxon>Eukaryota</taxon>
        <taxon>Fungi</taxon>
        <taxon>Dikarya</taxon>
        <taxon>Basidiomycota</taxon>
        <taxon>Agaricomycotina</taxon>
        <taxon>Agaricomycetes</taxon>
        <taxon>Agaricomycetidae</taxon>
        <taxon>Boletales</taxon>
        <taxon>Sclerodermatineae</taxon>
        <taxon>Pisolithaceae</taxon>
        <taxon>Pisolithus</taxon>
    </lineage>
</organism>
<dbReference type="Gene3D" id="3.30.519.10">
    <property type="entry name" value="Guanine Nucleotide Dissociation Inhibitor, domain 2"/>
    <property type="match status" value="1"/>
</dbReference>
<dbReference type="GO" id="GO:0005092">
    <property type="term" value="F:GDP-dissociation inhibitor activity"/>
    <property type="evidence" value="ECO:0007669"/>
    <property type="project" value="InterPro"/>
</dbReference>
<evidence type="ECO:0000259" key="2">
    <source>
        <dbReference type="PROSITE" id="PS50141"/>
    </source>
</evidence>
<dbReference type="PRINTS" id="PR00891">
    <property type="entry name" value="RABGDIREP"/>
</dbReference>
<reference evidence="4" key="2">
    <citation type="submission" date="2015-01" db="EMBL/GenBank/DDBJ databases">
        <title>Evolutionary Origins and Diversification of the Mycorrhizal Mutualists.</title>
        <authorList>
            <consortium name="DOE Joint Genome Institute"/>
            <consortium name="Mycorrhizal Genomics Consortium"/>
            <person name="Kohler A."/>
            <person name="Kuo A."/>
            <person name="Nagy L.G."/>
            <person name="Floudas D."/>
            <person name="Copeland A."/>
            <person name="Barry K.W."/>
            <person name="Cichocki N."/>
            <person name="Veneault-Fourrey C."/>
            <person name="LaButti K."/>
            <person name="Lindquist E.A."/>
            <person name="Lipzen A."/>
            <person name="Lundell T."/>
            <person name="Morin E."/>
            <person name="Murat C."/>
            <person name="Riley R."/>
            <person name="Ohm R."/>
            <person name="Sun H."/>
            <person name="Tunlid A."/>
            <person name="Henrissat B."/>
            <person name="Grigoriev I.V."/>
            <person name="Hibbett D.S."/>
            <person name="Martin F."/>
        </authorList>
    </citation>
    <scope>NUCLEOTIDE SEQUENCE [LARGE SCALE GENOMIC DNA]</scope>
    <source>
        <strain evidence="4">441</strain>
    </source>
</reference>
<dbReference type="Gene3D" id="3.50.50.60">
    <property type="entry name" value="FAD/NAD(P)-binding domain"/>
    <property type="match status" value="1"/>
</dbReference>
<dbReference type="SUPFAM" id="SSF54373">
    <property type="entry name" value="FAD-linked reductases, C-terminal domain"/>
    <property type="match status" value="1"/>
</dbReference>
<name>A0A0D0A6L5_9AGAM</name>
<dbReference type="GO" id="GO:0005829">
    <property type="term" value="C:cytosol"/>
    <property type="evidence" value="ECO:0007669"/>
    <property type="project" value="TreeGrafter"/>
</dbReference>
<evidence type="ECO:0000313" key="4">
    <source>
        <dbReference type="Proteomes" id="UP000054018"/>
    </source>
</evidence>
<dbReference type="InterPro" id="IPR018203">
    <property type="entry name" value="GDP_dissociation_inhibitor"/>
</dbReference>
<dbReference type="InterPro" id="IPR036188">
    <property type="entry name" value="FAD/NAD-bd_sf"/>
</dbReference>
<evidence type="ECO:0000256" key="1">
    <source>
        <dbReference type="ARBA" id="ARBA00005593"/>
    </source>
</evidence>
<dbReference type="InterPro" id="IPR002466">
    <property type="entry name" value="A_deamin"/>
</dbReference>
<dbReference type="AlphaFoldDB" id="A0A0D0A6L5"/>
<dbReference type="GO" id="GO:0004000">
    <property type="term" value="F:adenosine deaminase activity"/>
    <property type="evidence" value="ECO:0007669"/>
    <property type="project" value="InterPro"/>
</dbReference>
<dbReference type="STRING" id="765257.A0A0D0A6L5"/>
<dbReference type="GO" id="GO:0003723">
    <property type="term" value="F:RNA binding"/>
    <property type="evidence" value="ECO:0007669"/>
    <property type="project" value="InterPro"/>
</dbReference>
<gene>
    <name evidence="3" type="ORF">PISMIDRAFT_671058</name>
</gene>
<evidence type="ECO:0000313" key="3">
    <source>
        <dbReference type="EMBL" id="KIK30037.1"/>
    </source>
</evidence>
<feature type="domain" description="A to I editase" evidence="2">
    <location>
        <begin position="143"/>
        <end position="410"/>
    </location>
</feature>
<dbReference type="GO" id="GO:0016192">
    <property type="term" value="P:vesicle-mediated transport"/>
    <property type="evidence" value="ECO:0007669"/>
    <property type="project" value="TreeGrafter"/>
</dbReference>
<sequence length="523" mass="56831">MENEFDVIIVGTGLTQSMTAAALAKAGLKVAHVDPNAYYGGDEAALTLDELATWAERHSSPDIADQVQRCTTYTAEYCSTLDVSHPKQYTISLSPSVIPAVGPFITSIIASGISRYCSFKLLGPVSIYHGGQFKNVPRGKEDVFRDQEIPLIEKRRLMRFLMFVAGDYESSAEFQGKEDTPFQEFLRQTFSLSEDISQSIIFALAYCSYADEPTASALSRVRSCLQSTGRYGPSPFIVAYYGGSGDLAQAFCRAAAVNGSVYVLGRRIANIASRDPSSETTGGGRRYALELDDFPEPLYASCLLSSQCHVPDHLRHHVAPISPEPSSGYIRLREVARGIVVLDSPLSLPAENDEEPQTTQSDSCIMVFPPGSVEGGSDMGAVHVLTAGPGTMCTPAGKCVIYLSTPLCDQKRSPKALLEPYLAAILSSVVPPPNILFQTFYTQHFPTETERTVPVYSEEDTYWTVPVLPADMSHAVDYAAQIAEKAFWKVTSSIRGSDAASLEVSNGFWIGAVNEVDVDEDLD</sequence>
<dbReference type="GO" id="GO:0007264">
    <property type="term" value="P:small GTPase-mediated signal transduction"/>
    <property type="evidence" value="ECO:0007669"/>
    <property type="project" value="InterPro"/>
</dbReference>
<dbReference type="OrthoDB" id="9446342at2759"/>
<dbReference type="EMBL" id="KN833687">
    <property type="protein sequence ID" value="KIK30037.1"/>
    <property type="molecule type" value="Genomic_DNA"/>
</dbReference>
<dbReference type="HOGENOM" id="CLU_021695_3_0_1"/>
<dbReference type="Pfam" id="PF00996">
    <property type="entry name" value="GDI"/>
    <property type="match status" value="1"/>
</dbReference>
<dbReference type="PANTHER" id="PTHR11787:SF4">
    <property type="entry name" value="CHM, RAB ESCORT PROTEIN 1"/>
    <property type="match status" value="1"/>
</dbReference>